<keyword evidence="2" id="KW-1185">Reference proteome</keyword>
<protein>
    <submittedName>
        <fullName evidence="1">Aminoacyl-histidine dipeptidase</fullName>
    </submittedName>
</protein>
<reference evidence="1" key="1">
    <citation type="submission" date="2016-08" db="EMBL/GenBank/DDBJ databases">
        <authorList>
            <person name="Ngugi D.K."/>
            <person name="Miyake S."/>
            <person name="Stingl U."/>
        </authorList>
    </citation>
    <scope>NUCLEOTIDE SEQUENCE</scope>
    <source>
        <strain evidence="1">SCG-D08WGA-EpuloA1</strain>
    </source>
</reference>
<proteinExistence type="predicted"/>
<gene>
    <name evidence="1" type="ORF">AN640_00260</name>
</gene>
<dbReference type="Proteomes" id="UP000188637">
    <property type="component" value="Unassembled WGS sequence"/>
</dbReference>
<evidence type="ECO:0000313" key="1">
    <source>
        <dbReference type="EMBL" id="ONI41176.1"/>
    </source>
</evidence>
<comment type="caution">
    <text evidence="1">The sequence shown here is derived from an EMBL/GenBank/DDBJ whole genome shotgun (WGS) entry which is preliminary data.</text>
</comment>
<dbReference type="EMBL" id="LJHD01000223">
    <property type="protein sequence ID" value="ONI41176.1"/>
    <property type="molecule type" value="Genomic_DNA"/>
</dbReference>
<accession>A0ACC8XE14</accession>
<evidence type="ECO:0000313" key="2">
    <source>
        <dbReference type="Proteomes" id="UP000188637"/>
    </source>
</evidence>
<name>A0ACC8XE14_9FIRM</name>
<sequence>MEELFMTALDYFKEISKIPRGSGNEKAISDYMVKFAEGLGLRVKQDNANNVYIYKAATTGYENCPTVILQGHLDMVCEKDQNTNFDFETQGLDLIIEGDWIRAKGTTLGADNGIAIAYQMAILADNLIKHGPIECLMTTEEETGMGGVSNLHPEYLKGKILLNMDTDIEGEFLVSCAGGIRTKITMPIEYKPIENLVTYEIHIHDLTGGHSGAEIHHERANANVIAGYILSVMENKYDVNLISINGGNKDNVITRECTFEVAIPLTFECDFETNFEAMTEPCKNMYKLQDPNMKIEYKKIEKHQIISNTKLFINLIRLLPNGIQRMNHEIEGLVETSSNIGVVKTNENNIEVSISIRSSTHYGKMELASKIQRLANVLGLCCKVSGDYPGWEYKSNSKIREIAIEVYKKMYHKEPEIKAIHAGLECGFLAQKLPATDIIAFGPTVRDIHSPNERASISSMERVYNYVKKLLEEIINY</sequence>
<organism evidence="1 2">
    <name type="scientific">Candidatus Epulonipiscium fishelsonii</name>
    <dbReference type="NCBI Taxonomy" id="77094"/>
    <lineage>
        <taxon>Bacteria</taxon>
        <taxon>Bacillati</taxon>
        <taxon>Bacillota</taxon>
        <taxon>Clostridia</taxon>
        <taxon>Lachnospirales</taxon>
        <taxon>Lachnospiraceae</taxon>
        <taxon>Candidatus Epulonipiscium</taxon>
    </lineage>
</organism>